<accession>A0ABU8C3N9</accession>
<dbReference type="InterPro" id="IPR023977">
    <property type="entry name" value="MbnP-like"/>
</dbReference>
<feature type="chain" id="PRO_5047338686" evidence="1">
    <location>
        <begin position="20"/>
        <end position="249"/>
    </location>
</feature>
<dbReference type="Pfam" id="PF20243">
    <property type="entry name" value="MbnP"/>
    <property type="match status" value="1"/>
</dbReference>
<keyword evidence="1" id="KW-0732">Signal</keyword>
<feature type="signal peptide" evidence="1">
    <location>
        <begin position="1"/>
        <end position="19"/>
    </location>
</feature>
<feature type="domain" description="Copper-binding protein MbnP-like" evidence="2">
    <location>
        <begin position="24"/>
        <end position="223"/>
    </location>
</feature>
<evidence type="ECO:0000256" key="1">
    <source>
        <dbReference type="SAM" id="SignalP"/>
    </source>
</evidence>
<reference evidence="3 4" key="1">
    <citation type="journal article" date="2023" name="Ecotoxicol. Environ. Saf.">
        <title>Mercury remediation potential of mercury-resistant strain Rheinheimera metallidurans sp. nov. isolated from a municipal waste dumping site.</title>
        <authorList>
            <person name="Yadav V."/>
            <person name="Manjhi A."/>
            <person name="Vadakedath N."/>
        </authorList>
    </citation>
    <scope>NUCLEOTIDE SEQUENCE [LARGE SCALE GENOMIC DNA]</scope>
    <source>
        <strain evidence="3 4">E-49</strain>
    </source>
</reference>
<dbReference type="Proteomes" id="UP001375382">
    <property type="component" value="Unassembled WGS sequence"/>
</dbReference>
<sequence>MLRLSLALLPVLLSGCGPAAPKSSTTLSVQLHFNGAPLHCSSPIDIAGQNWHLQQLQLYLSDFSLNNNALLLDPTLPHQQARLALLGSVCDNSATQSANWQVKFTRPLTPGELTFFVAVPQSLNHQDPLSAKAPLNQSDMYWSWQQGYKYLRLELAGAQQQWALHLGASGCQSASPLRPPATACAAQNRPHVRLNYQYGQNLTLDLAPLLADIALSADNHCMSDPNRLSCQTLLPRLGIEAPPLGWSMQ</sequence>
<evidence type="ECO:0000259" key="2">
    <source>
        <dbReference type="Pfam" id="PF20243"/>
    </source>
</evidence>
<name>A0ABU8C3N9_9GAMM</name>
<protein>
    <submittedName>
        <fullName evidence="3">Metallo-mystery pair system four-Cys motif protein</fullName>
    </submittedName>
</protein>
<proteinExistence type="predicted"/>
<organism evidence="3 4">
    <name type="scientific">Rheinheimera muenzenbergensis</name>
    <dbReference type="NCBI Taxonomy" id="1193628"/>
    <lineage>
        <taxon>Bacteria</taxon>
        <taxon>Pseudomonadati</taxon>
        <taxon>Pseudomonadota</taxon>
        <taxon>Gammaproteobacteria</taxon>
        <taxon>Chromatiales</taxon>
        <taxon>Chromatiaceae</taxon>
        <taxon>Rheinheimera</taxon>
    </lineage>
</organism>
<dbReference type="NCBIfam" id="TIGR04052">
    <property type="entry name" value="MbnP_like_WxW"/>
    <property type="match status" value="1"/>
</dbReference>
<comment type="caution">
    <text evidence="3">The sequence shown here is derived from an EMBL/GenBank/DDBJ whole genome shotgun (WGS) entry which is preliminary data.</text>
</comment>
<evidence type="ECO:0000313" key="4">
    <source>
        <dbReference type="Proteomes" id="UP001375382"/>
    </source>
</evidence>
<keyword evidence="4" id="KW-1185">Reference proteome</keyword>
<dbReference type="RefSeq" id="WP_335734565.1">
    <property type="nucleotide sequence ID" value="NZ_JALAAR010000002.1"/>
</dbReference>
<dbReference type="InterPro" id="IPR046863">
    <property type="entry name" value="MbnP-like_dom"/>
</dbReference>
<dbReference type="EMBL" id="JALAAR010000002">
    <property type="protein sequence ID" value="MEH8016147.1"/>
    <property type="molecule type" value="Genomic_DNA"/>
</dbReference>
<dbReference type="PROSITE" id="PS51257">
    <property type="entry name" value="PROKAR_LIPOPROTEIN"/>
    <property type="match status" value="1"/>
</dbReference>
<evidence type="ECO:0000313" key="3">
    <source>
        <dbReference type="EMBL" id="MEH8016147.1"/>
    </source>
</evidence>
<gene>
    <name evidence="3" type="ORF">MN202_02775</name>
</gene>